<dbReference type="Pfam" id="PF17407">
    <property type="entry name" value="Nrap_D6"/>
    <property type="match status" value="1"/>
</dbReference>
<dbReference type="InterPro" id="IPR035369">
    <property type="entry name" value="Nrap_D4"/>
</dbReference>
<feature type="domain" description="Nrap protein" evidence="5">
    <location>
        <begin position="499"/>
        <end position="596"/>
    </location>
</feature>
<feature type="domain" description="Nrap protein" evidence="4">
    <location>
        <begin position="345"/>
        <end position="497"/>
    </location>
</feature>
<dbReference type="GO" id="GO:0032545">
    <property type="term" value="C:CURI complex"/>
    <property type="evidence" value="ECO:0007669"/>
    <property type="project" value="TreeGrafter"/>
</dbReference>
<name>A0A7R9MJ33_9ACAR</name>
<organism evidence="6">
    <name type="scientific">Oppiella nova</name>
    <dbReference type="NCBI Taxonomy" id="334625"/>
    <lineage>
        <taxon>Eukaryota</taxon>
        <taxon>Metazoa</taxon>
        <taxon>Ecdysozoa</taxon>
        <taxon>Arthropoda</taxon>
        <taxon>Chelicerata</taxon>
        <taxon>Arachnida</taxon>
        <taxon>Acari</taxon>
        <taxon>Acariformes</taxon>
        <taxon>Sarcoptiformes</taxon>
        <taxon>Oribatida</taxon>
        <taxon>Brachypylina</taxon>
        <taxon>Oppioidea</taxon>
        <taxon>Oppiidae</taxon>
        <taxon>Oppiella</taxon>
    </lineage>
</organism>
<accession>A0A7R9MJ33</accession>
<dbReference type="GO" id="GO:0032040">
    <property type="term" value="C:small-subunit processome"/>
    <property type="evidence" value="ECO:0007669"/>
    <property type="project" value="TreeGrafter"/>
</dbReference>
<dbReference type="InterPro" id="IPR035368">
    <property type="entry name" value="Nrap_D3"/>
</dbReference>
<dbReference type="GO" id="GO:0003723">
    <property type="term" value="F:RNA binding"/>
    <property type="evidence" value="ECO:0007669"/>
    <property type="project" value="UniProtKB-KW"/>
</dbReference>
<dbReference type="EMBL" id="CAJPVJ010022634">
    <property type="protein sequence ID" value="CAG2178304.1"/>
    <property type="molecule type" value="Genomic_DNA"/>
</dbReference>
<reference evidence="6" key="1">
    <citation type="submission" date="2020-11" db="EMBL/GenBank/DDBJ databases">
        <authorList>
            <person name="Tran Van P."/>
        </authorList>
    </citation>
    <scope>NUCLEOTIDE SEQUENCE</scope>
</reference>
<gene>
    <name evidence="6" type="ORF">ONB1V03_LOCUS17729</name>
</gene>
<comment type="similarity">
    <text evidence="1">Belongs to the NRAP family.</text>
</comment>
<evidence type="ECO:0000313" key="6">
    <source>
        <dbReference type="EMBL" id="CAD7661168.1"/>
    </source>
</evidence>
<dbReference type="EMBL" id="OC937459">
    <property type="protein sequence ID" value="CAD7661168.1"/>
    <property type="molecule type" value="Genomic_DNA"/>
</dbReference>
<protein>
    <recommendedName>
        <fullName evidence="1">Nucleolar protein 6</fullName>
    </recommendedName>
</protein>
<dbReference type="InterPro" id="IPR035370">
    <property type="entry name" value="Nrap_D5"/>
</dbReference>
<feature type="non-terminal residue" evidence="6">
    <location>
        <position position="1"/>
    </location>
</feature>
<evidence type="ECO:0000259" key="5">
    <source>
        <dbReference type="Pfam" id="PF17407"/>
    </source>
</evidence>
<evidence type="ECO:0000259" key="2">
    <source>
        <dbReference type="Pfam" id="PF17404"/>
    </source>
</evidence>
<dbReference type="PANTHER" id="PTHR17972:SF0">
    <property type="entry name" value="NUCLEOLAR PROTEIN 6"/>
    <property type="match status" value="1"/>
</dbReference>
<dbReference type="Proteomes" id="UP000728032">
    <property type="component" value="Unassembled WGS sequence"/>
</dbReference>
<evidence type="ECO:0000313" key="7">
    <source>
        <dbReference type="Proteomes" id="UP000728032"/>
    </source>
</evidence>
<keyword evidence="7" id="KW-1185">Reference proteome</keyword>
<dbReference type="InterPro" id="IPR005554">
    <property type="entry name" value="NOL6/Upt22"/>
</dbReference>
<keyword evidence="1" id="KW-0539">Nucleus</keyword>
<dbReference type="Pfam" id="PF17405">
    <property type="entry name" value="Nrap_D4"/>
    <property type="match status" value="1"/>
</dbReference>
<dbReference type="InterPro" id="IPR035371">
    <property type="entry name" value="Nrap_D6"/>
</dbReference>
<dbReference type="GO" id="GO:0006364">
    <property type="term" value="P:rRNA processing"/>
    <property type="evidence" value="ECO:0007669"/>
    <property type="project" value="TreeGrafter"/>
</dbReference>
<dbReference type="AlphaFoldDB" id="A0A7R9MJ33"/>
<comment type="subcellular location">
    <subcellularLocation>
        <location evidence="1">Nucleus</location>
        <location evidence="1">Nucleolus</location>
    </subcellularLocation>
</comment>
<feature type="domain" description="Nrap protein" evidence="3">
    <location>
        <begin position="148"/>
        <end position="340"/>
    </location>
</feature>
<evidence type="ECO:0000256" key="1">
    <source>
        <dbReference type="RuleBase" id="RU364032"/>
    </source>
</evidence>
<evidence type="ECO:0000259" key="3">
    <source>
        <dbReference type="Pfam" id="PF17405"/>
    </source>
</evidence>
<dbReference type="GO" id="GO:0034456">
    <property type="term" value="C:UTP-C complex"/>
    <property type="evidence" value="ECO:0007669"/>
    <property type="project" value="TreeGrafter"/>
</dbReference>
<sequence length="614" mass="69976">MKRVVGKRVSLLQHKSRSYETHEWAVNKLPPHPNDIPFLTFGLLINEEYAYNTIERGPEADTEEAKDFKDFWGSKSELRRFQDNSICEAVYWTAKTLSQKRQIVSEALEFILINILDIDSTAMLSTGALLNPMVELKNLKFDDKNVMYGTGEEFFISLSHKLDSLSKKLRSLEGLPLTVTHVQSIDPVFRATEVFPPLAMNSGKSYNVLKNCNAFDLLIDQRVPKYFKPLKVIIQLEGSGKWPDNVQAFRRVRASFHIELAKRLSKQYGLVSHPGVDYVDVYDTGHVFRVIIGSHKELVLLRQIQTPDGLVKRVDSEVADRLETTYEVIPKINGALNALSRRCLCYGISCRLAKRWIGSQMLAHYLDDMAVDLIVAHIFLNPNPYTVPNSPTVGFIRFLSLICDHNWKITPLIVDLNGDLEEGVVTDMNAKFMKNRSKYAAMFVTSGYDKRLSEWTHRWPDAVVLNRIQVLATAAKQALEGHMRDGIDFDIKSIFRPDLDIYDVIIRLKSDQIVNQIQAVDFPQKFEFAVKTFDPEVNELLPIVAFDPIDAYLRQLRDTYEEFALFFYDRFGGREIGVLWRPEVFKSQPFSMSTALKCGLLSSTAGADGVQNVA</sequence>
<dbReference type="Pfam" id="PF17406">
    <property type="entry name" value="Nrap_D5"/>
    <property type="match status" value="1"/>
</dbReference>
<dbReference type="Pfam" id="PF17404">
    <property type="entry name" value="Nrap_D3"/>
    <property type="match status" value="1"/>
</dbReference>
<dbReference type="PANTHER" id="PTHR17972">
    <property type="entry name" value="NUCLEOLAR RNA-ASSOCIATED PROTEIN"/>
    <property type="match status" value="1"/>
</dbReference>
<keyword evidence="1" id="KW-0694">RNA-binding</keyword>
<dbReference type="OrthoDB" id="10251401at2759"/>
<dbReference type="Gene3D" id="3.30.70.3030">
    <property type="match status" value="1"/>
</dbReference>
<feature type="domain" description="Nrap protein" evidence="2">
    <location>
        <begin position="2"/>
        <end position="113"/>
    </location>
</feature>
<dbReference type="GO" id="GO:0006409">
    <property type="term" value="P:tRNA export from nucleus"/>
    <property type="evidence" value="ECO:0007669"/>
    <property type="project" value="TreeGrafter"/>
</dbReference>
<evidence type="ECO:0000259" key="4">
    <source>
        <dbReference type="Pfam" id="PF17406"/>
    </source>
</evidence>
<proteinExistence type="inferred from homology"/>